<accession>A0A172TVR5</accession>
<dbReference type="KEGG" id="fla:SY85_12545"/>
<organism evidence="1 2">
    <name type="scientific">Flavisolibacter tropicus</name>
    <dbReference type="NCBI Taxonomy" id="1492898"/>
    <lineage>
        <taxon>Bacteria</taxon>
        <taxon>Pseudomonadati</taxon>
        <taxon>Bacteroidota</taxon>
        <taxon>Chitinophagia</taxon>
        <taxon>Chitinophagales</taxon>
        <taxon>Chitinophagaceae</taxon>
        <taxon>Flavisolibacter</taxon>
    </lineage>
</organism>
<reference evidence="1 2" key="2">
    <citation type="journal article" date="2016" name="Int. J. Syst. Evol. Microbiol.">
        <title>Flavisolibacter tropicus sp. nov., isolated from tropical soil.</title>
        <authorList>
            <person name="Lee J.J."/>
            <person name="Kang M.S."/>
            <person name="Kim G.S."/>
            <person name="Lee C.S."/>
            <person name="Lim S."/>
            <person name="Lee J."/>
            <person name="Roh S.H."/>
            <person name="Kang H."/>
            <person name="Ha J.M."/>
            <person name="Bae S."/>
            <person name="Jung H.Y."/>
            <person name="Kim M.K."/>
        </authorList>
    </citation>
    <scope>NUCLEOTIDE SEQUENCE [LARGE SCALE GENOMIC DNA]</scope>
    <source>
        <strain evidence="1 2">LCS9</strain>
    </source>
</reference>
<reference evidence="2" key="1">
    <citation type="submission" date="2015-01" db="EMBL/GenBank/DDBJ databases">
        <title>Flavisolibacter sp./LCS9/ whole genome sequencing.</title>
        <authorList>
            <person name="Kim M.K."/>
            <person name="Srinivasan S."/>
            <person name="Lee J.-J."/>
        </authorList>
    </citation>
    <scope>NUCLEOTIDE SEQUENCE [LARGE SCALE GENOMIC DNA]</scope>
    <source>
        <strain evidence="2">LCS9</strain>
    </source>
</reference>
<evidence type="ECO:0000313" key="2">
    <source>
        <dbReference type="Proteomes" id="UP000077177"/>
    </source>
</evidence>
<gene>
    <name evidence="1" type="ORF">SY85_12545</name>
</gene>
<sequence length="95" mass="9945">MPEVAGRKLFLLGSTPDAQAKMGVPFPISLPDASYRLNVPHKAKEVLNDPVLLFIPNISCLVPLHVQGSKPGGTGSVALINSKSLDVQDEAGGNV</sequence>
<dbReference type="AlphaFoldDB" id="A0A172TVR5"/>
<evidence type="ECO:0000313" key="1">
    <source>
        <dbReference type="EMBL" id="ANE51211.1"/>
    </source>
</evidence>
<dbReference type="Proteomes" id="UP000077177">
    <property type="component" value="Chromosome"/>
</dbReference>
<keyword evidence="2" id="KW-1185">Reference proteome</keyword>
<protein>
    <submittedName>
        <fullName evidence="1">Uncharacterized protein</fullName>
    </submittedName>
</protein>
<dbReference type="EMBL" id="CP011390">
    <property type="protein sequence ID" value="ANE51211.1"/>
    <property type="molecule type" value="Genomic_DNA"/>
</dbReference>
<proteinExistence type="predicted"/>
<name>A0A172TVR5_9BACT</name>